<dbReference type="GO" id="GO:0051539">
    <property type="term" value="F:4 iron, 4 sulfur cluster binding"/>
    <property type="evidence" value="ECO:0007669"/>
    <property type="project" value="UniProtKB-KW"/>
</dbReference>
<feature type="transmembrane region" description="Helical" evidence="7">
    <location>
        <begin position="197"/>
        <end position="218"/>
    </location>
</feature>
<dbReference type="Pfam" id="PF12801">
    <property type="entry name" value="Fer4_5"/>
    <property type="match status" value="2"/>
</dbReference>
<keyword evidence="4" id="KW-0249">Electron transport</keyword>
<sequence>MVKIRRAYEALALGLFLFFLLITDLRFLKGWPVSWFLEASPLVAVATALTTHTIYRNLFWGLVILGITMMLGRVWCNWMCPFGILHHLFGNIGVRRNTKQAIEVNRYRRIYALKYYILAAMIAMAALWIVPTLWNAPGRIAESYNEAALARTAEGGSVTTFDQAFGISAWMIGLGLAGLGGYAAFRAMGVLGPSRLARVPVGAALLGVVVLGLGIGLMRAGVPETLAAAGDGLGRSAEAARRDNATLQIGLLDPIALTVRSMTTSVLPSVDKATEGVYTDTREYWFAWVVGVIFIGFLIANWWIPRFFCRAVCPLGALLGVFSRFSLWRIDRDPVRCTDCDLCLKSCEGASDPHQDLRKSECFVCFNCIEDCPHDALQFRFLPRKASEITAPALDRRTLMLAGLFGVLFFPMARLSGGVRKNFDRRVIRPPGSVAEQEFLQRCIKCDQCIRVCPTNVLQPALFEAGVEGLWTPIMISKMGWCELNCTLCSQVCPTGAIREISIAEKLGVGPFEAQGPVKTGTAFYNRGRCLPWAMDTECVVCEEVCPTSPKSIFTRNVEVTDRWGGTLELKRPFIDPEKCIGCGICEHECPVKDDPAVYVTAIGETRDKERSLLLSLVEDPALADQLMA</sequence>
<dbReference type="PANTHER" id="PTHR30176:SF3">
    <property type="entry name" value="FERREDOXIN-TYPE PROTEIN NAPH"/>
    <property type="match status" value="1"/>
</dbReference>
<evidence type="ECO:0000313" key="10">
    <source>
        <dbReference type="Proteomes" id="UP000317835"/>
    </source>
</evidence>
<name>A0A518GZD5_9BACT</name>
<feature type="domain" description="4Fe-4S ferredoxin-type" evidence="8">
    <location>
        <begin position="328"/>
        <end position="356"/>
    </location>
</feature>
<proteinExistence type="predicted"/>
<dbReference type="GO" id="GO:0046872">
    <property type="term" value="F:metal ion binding"/>
    <property type="evidence" value="ECO:0007669"/>
    <property type="project" value="UniProtKB-KW"/>
</dbReference>
<keyword evidence="3" id="KW-0479">Metal-binding</keyword>
<keyword evidence="7" id="KW-0472">Membrane</keyword>
<protein>
    <submittedName>
        <fullName evidence="9">Electron transport protein YccM</fullName>
    </submittedName>
</protein>
<keyword evidence="6" id="KW-0411">Iron-sulfur</keyword>
<organism evidence="9 10">
    <name type="scientific">Tautonia plasticadhaerens</name>
    <dbReference type="NCBI Taxonomy" id="2527974"/>
    <lineage>
        <taxon>Bacteria</taxon>
        <taxon>Pseudomonadati</taxon>
        <taxon>Planctomycetota</taxon>
        <taxon>Planctomycetia</taxon>
        <taxon>Isosphaerales</taxon>
        <taxon>Isosphaeraceae</taxon>
        <taxon>Tautonia</taxon>
    </lineage>
</organism>
<keyword evidence="2" id="KW-0004">4Fe-4S</keyword>
<dbReference type="SUPFAM" id="SSF54862">
    <property type="entry name" value="4Fe-4S ferredoxins"/>
    <property type="match status" value="2"/>
</dbReference>
<dbReference type="AlphaFoldDB" id="A0A518GZD5"/>
<keyword evidence="10" id="KW-1185">Reference proteome</keyword>
<reference evidence="9 10" key="1">
    <citation type="submission" date="2019-02" db="EMBL/GenBank/DDBJ databases">
        <title>Deep-cultivation of Planctomycetes and their phenomic and genomic characterization uncovers novel biology.</title>
        <authorList>
            <person name="Wiegand S."/>
            <person name="Jogler M."/>
            <person name="Boedeker C."/>
            <person name="Pinto D."/>
            <person name="Vollmers J."/>
            <person name="Rivas-Marin E."/>
            <person name="Kohn T."/>
            <person name="Peeters S.H."/>
            <person name="Heuer A."/>
            <person name="Rast P."/>
            <person name="Oberbeckmann S."/>
            <person name="Bunk B."/>
            <person name="Jeske O."/>
            <person name="Meyerdierks A."/>
            <person name="Storesund J.E."/>
            <person name="Kallscheuer N."/>
            <person name="Luecker S."/>
            <person name="Lage O.M."/>
            <person name="Pohl T."/>
            <person name="Merkel B.J."/>
            <person name="Hornburger P."/>
            <person name="Mueller R.-W."/>
            <person name="Bruemmer F."/>
            <person name="Labrenz M."/>
            <person name="Spormann A.M."/>
            <person name="Op den Camp H."/>
            <person name="Overmann J."/>
            <person name="Amann R."/>
            <person name="Jetten M.S.M."/>
            <person name="Mascher T."/>
            <person name="Medema M.H."/>
            <person name="Devos D.P."/>
            <person name="Kaster A.-K."/>
            <person name="Ovreas L."/>
            <person name="Rohde M."/>
            <person name="Galperin M.Y."/>
            <person name="Jogler C."/>
        </authorList>
    </citation>
    <scope>NUCLEOTIDE SEQUENCE [LARGE SCALE GENOMIC DNA]</scope>
    <source>
        <strain evidence="9 10">ElP</strain>
    </source>
</reference>
<dbReference type="Pfam" id="PF12838">
    <property type="entry name" value="Fer4_7"/>
    <property type="match status" value="1"/>
</dbReference>
<dbReference type="RefSeq" id="WP_231749588.1">
    <property type="nucleotide sequence ID" value="NZ_CP036426.1"/>
</dbReference>
<keyword evidence="5" id="KW-0408">Iron</keyword>
<feature type="domain" description="4Fe-4S ferredoxin-type" evidence="8">
    <location>
        <begin position="433"/>
        <end position="463"/>
    </location>
</feature>
<evidence type="ECO:0000256" key="6">
    <source>
        <dbReference type="ARBA" id="ARBA00023014"/>
    </source>
</evidence>
<evidence type="ECO:0000256" key="4">
    <source>
        <dbReference type="ARBA" id="ARBA00022982"/>
    </source>
</evidence>
<evidence type="ECO:0000256" key="1">
    <source>
        <dbReference type="ARBA" id="ARBA00022448"/>
    </source>
</evidence>
<dbReference type="InterPro" id="IPR017896">
    <property type="entry name" value="4Fe4S_Fe-S-bd"/>
</dbReference>
<feature type="domain" description="4Fe-4S ferredoxin-type" evidence="8">
    <location>
        <begin position="472"/>
        <end position="503"/>
    </location>
</feature>
<dbReference type="PROSITE" id="PS00198">
    <property type="entry name" value="4FE4S_FER_1"/>
    <property type="match status" value="2"/>
</dbReference>
<keyword evidence="1" id="KW-0813">Transport</keyword>
<keyword evidence="7" id="KW-1133">Transmembrane helix</keyword>
<evidence type="ECO:0000256" key="5">
    <source>
        <dbReference type="ARBA" id="ARBA00023004"/>
    </source>
</evidence>
<dbReference type="InterPro" id="IPR017900">
    <property type="entry name" value="4Fe4S_Fe_S_CS"/>
</dbReference>
<dbReference type="PANTHER" id="PTHR30176">
    <property type="entry name" value="FERREDOXIN-TYPE PROTEIN NAPH"/>
    <property type="match status" value="1"/>
</dbReference>
<feature type="transmembrane region" description="Helical" evidence="7">
    <location>
        <begin position="285"/>
        <end position="304"/>
    </location>
</feature>
<dbReference type="KEGG" id="tpla:ElP_18390"/>
<dbReference type="Gene3D" id="3.30.70.20">
    <property type="match status" value="1"/>
</dbReference>
<evidence type="ECO:0000259" key="8">
    <source>
        <dbReference type="PROSITE" id="PS51379"/>
    </source>
</evidence>
<feature type="transmembrane region" description="Helical" evidence="7">
    <location>
        <begin position="398"/>
        <end position="416"/>
    </location>
</feature>
<dbReference type="EMBL" id="CP036426">
    <property type="protein sequence ID" value="QDV33958.1"/>
    <property type="molecule type" value="Genomic_DNA"/>
</dbReference>
<evidence type="ECO:0000313" key="9">
    <source>
        <dbReference type="EMBL" id="QDV33958.1"/>
    </source>
</evidence>
<evidence type="ECO:0000256" key="2">
    <source>
        <dbReference type="ARBA" id="ARBA00022485"/>
    </source>
</evidence>
<gene>
    <name evidence="9" type="primary">yccM</name>
    <name evidence="9" type="ORF">ElP_18390</name>
</gene>
<feature type="transmembrane region" description="Helical" evidence="7">
    <location>
        <begin position="115"/>
        <end position="134"/>
    </location>
</feature>
<dbReference type="PROSITE" id="PS51379">
    <property type="entry name" value="4FE4S_FER_2"/>
    <property type="match status" value="4"/>
</dbReference>
<dbReference type="Gene3D" id="3.30.70.3270">
    <property type="match status" value="1"/>
</dbReference>
<dbReference type="GO" id="GO:0005886">
    <property type="term" value="C:plasma membrane"/>
    <property type="evidence" value="ECO:0007669"/>
    <property type="project" value="TreeGrafter"/>
</dbReference>
<feature type="domain" description="4Fe-4S ferredoxin-type" evidence="8">
    <location>
        <begin position="571"/>
        <end position="601"/>
    </location>
</feature>
<feature type="transmembrane region" description="Helical" evidence="7">
    <location>
        <begin position="164"/>
        <end position="185"/>
    </location>
</feature>
<keyword evidence="7" id="KW-0812">Transmembrane</keyword>
<dbReference type="Pfam" id="PF12797">
    <property type="entry name" value="Fer4_2"/>
    <property type="match status" value="1"/>
</dbReference>
<dbReference type="CDD" id="cd16373">
    <property type="entry name" value="DMSOR_beta_like"/>
    <property type="match status" value="1"/>
</dbReference>
<evidence type="ECO:0000256" key="7">
    <source>
        <dbReference type="SAM" id="Phobius"/>
    </source>
</evidence>
<accession>A0A518GZD5</accession>
<dbReference type="InterPro" id="IPR051684">
    <property type="entry name" value="Electron_Trans/Redox"/>
</dbReference>
<feature type="transmembrane region" description="Helical" evidence="7">
    <location>
        <begin position="54"/>
        <end position="76"/>
    </location>
</feature>
<evidence type="ECO:0000256" key="3">
    <source>
        <dbReference type="ARBA" id="ARBA00022723"/>
    </source>
</evidence>
<dbReference type="Proteomes" id="UP000317835">
    <property type="component" value="Chromosome"/>
</dbReference>